<evidence type="ECO:0000313" key="2">
    <source>
        <dbReference type="EMBL" id="MBM6618268.1"/>
    </source>
</evidence>
<name>A0ABS2DLB4_9BACI</name>
<dbReference type="Pfam" id="PF08281">
    <property type="entry name" value="Sigma70_r4_2"/>
    <property type="match status" value="1"/>
</dbReference>
<reference evidence="2 3" key="1">
    <citation type="submission" date="2021-02" db="EMBL/GenBank/DDBJ databases">
        <title>Bacillus sp. RD4P76, an endophyte from a halophyte.</title>
        <authorList>
            <person name="Sun J.-Q."/>
        </authorList>
    </citation>
    <scope>NUCLEOTIDE SEQUENCE [LARGE SCALE GENOMIC DNA]</scope>
    <source>
        <strain evidence="2 3">RD4P76</strain>
    </source>
</reference>
<accession>A0ABS2DLB4</accession>
<dbReference type="SUPFAM" id="SSF88659">
    <property type="entry name" value="Sigma3 and sigma4 domains of RNA polymerase sigma factors"/>
    <property type="match status" value="1"/>
</dbReference>
<feature type="domain" description="RNA polymerase sigma factor 70 region 4 type 2" evidence="1">
    <location>
        <begin position="7"/>
        <end position="42"/>
    </location>
</feature>
<evidence type="ECO:0000313" key="3">
    <source>
        <dbReference type="Proteomes" id="UP001518925"/>
    </source>
</evidence>
<dbReference type="InterPro" id="IPR036388">
    <property type="entry name" value="WH-like_DNA-bd_sf"/>
</dbReference>
<proteinExistence type="predicted"/>
<dbReference type="Gene3D" id="1.10.10.10">
    <property type="entry name" value="Winged helix-like DNA-binding domain superfamily/Winged helix DNA-binding domain"/>
    <property type="match status" value="1"/>
</dbReference>
<comment type="caution">
    <text evidence="2">The sequence shown here is derived from an EMBL/GenBank/DDBJ whole genome shotgun (WGS) entry which is preliminary data.</text>
</comment>
<dbReference type="Proteomes" id="UP001518925">
    <property type="component" value="Unassembled WGS sequence"/>
</dbReference>
<organism evidence="2 3">
    <name type="scientific">Bacillus suaedaesalsae</name>
    <dbReference type="NCBI Taxonomy" id="2810349"/>
    <lineage>
        <taxon>Bacteria</taxon>
        <taxon>Bacillati</taxon>
        <taxon>Bacillota</taxon>
        <taxon>Bacilli</taxon>
        <taxon>Bacillales</taxon>
        <taxon>Bacillaceae</taxon>
        <taxon>Bacillus</taxon>
    </lineage>
</organism>
<sequence>MSTLLLIILREYQELTYEEIAEILDWKLSRVKTNLHRAKLALKQSLNKSVGESYEL</sequence>
<protein>
    <recommendedName>
        <fullName evidence="1">RNA polymerase sigma factor 70 region 4 type 2 domain-containing protein</fullName>
    </recommendedName>
</protein>
<dbReference type="InterPro" id="IPR013249">
    <property type="entry name" value="RNA_pol_sigma70_r4_t2"/>
</dbReference>
<evidence type="ECO:0000259" key="1">
    <source>
        <dbReference type="Pfam" id="PF08281"/>
    </source>
</evidence>
<gene>
    <name evidence="2" type="ORF">JR050_11420</name>
</gene>
<dbReference type="EMBL" id="JAFELM010000030">
    <property type="protein sequence ID" value="MBM6618268.1"/>
    <property type="molecule type" value="Genomic_DNA"/>
</dbReference>
<keyword evidence="3" id="KW-1185">Reference proteome</keyword>
<dbReference type="InterPro" id="IPR013324">
    <property type="entry name" value="RNA_pol_sigma_r3/r4-like"/>
</dbReference>